<dbReference type="Proteomes" id="UP000474077">
    <property type="component" value="Unassembled WGS sequence"/>
</dbReference>
<keyword evidence="1" id="KW-1133">Transmembrane helix</keyword>
<comment type="caution">
    <text evidence="2">The sequence shown here is derived from an EMBL/GenBank/DDBJ whole genome shotgun (WGS) entry which is preliminary data.</text>
</comment>
<name>A0A4V1YEB7_9BACE</name>
<sequence length="240" mass="27934">MENNLILEGLLSMVTELKEKQEQQIMPVSREETMKRFDAIEQCLLELRNNPAIPENELQAISTQLAAMRKGEQEQRQSLEYVKKYVTASYACLKSLMDALAAYDTRKDEETKPASWQDRILNRITSYLQPKFFLLLAGIIVCLVSLTLNIRFAERMQELQDNDIKYRYLLMKGKAEGSDINLLEMNFSRERDNAFIKILTDSVIGFEYRSRKQAETLERARLLNERAEQLRKKADKLGNP</sequence>
<organism evidence="2 3">
    <name type="scientific">Bacteroides xylanisolvens</name>
    <dbReference type="NCBI Taxonomy" id="371601"/>
    <lineage>
        <taxon>Bacteria</taxon>
        <taxon>Pseudomonadati</taxon>
        <taxon>Bacteroidota</taxon>
        <taxon>Bacteroidia</taxon>
        <taxon>Bacteroidales</taxon>
        <taxon>Bacteroidaceae</taxon>
        <taxon>Bacteroides</taxon>
    </lineage>
</organism>
<proteinExistence type="predicted"/>
<evidence type="ECO:0000313" key="2">
    <source>
        <dbReference type="EMBL" id="KAB6080119.1"/>
    </source>
</evidence>
<dbReference type="EMBL" id="WDER01000058">
    <property type="protein sequence ID" value="KAB6080119.1"/>
    <property type="molecule type" value="Genomic_DNA"/>
</dbReference>
<evidence type="ECO:0000256" key="1">
    <source>
        <dbReference type="SAM" id="Phobius"/>
    </source>
</evidence>
<dbReference type="AlphaFoldDB" id="A0A4V1YEB7"/>
<gene>
    <name evidence="2" type="ORF">GA560_17930</name>
</gene>
<keyword evidence="1" id="KW-0812">Transmembrane</keyword>
<reference evidence="2 3" key="1">
    <citation type="journal article" date="2019" name="Nat. Med.">
        <title>A library of human gut bacterial isolates paired with longitudinal multiomics data enables mechanistic microbiome research.</title>
        <authorList>
            <person name="Poyet M."/>
            <person name="Groussin M."/>
            <person name="Gibbons S.M."/>
            <person name="Avila-Pacheco J."/>
            <person name="Jiang X."/>
            <person name="Kearney S.M."/>
            <person name="Perrotta A.R."/>
            <person name="Berdy B."/>
            <person name="Zhao S."/>
            <person name="Lieberman T.D."/>
            <person name="Swanson P.K."/>
            <person name="Smith M."/>
            <person name="Roesemann S."/>
            <person name="Alexander J.E."/>
            <person name="Rich S.A."/>
            <person name="Livny J."/>
            <person name="Vlamakis H."/>
            <person name="Clish C."/>
            <person name="Bullock K."/>
            <person name="Deik A."/>
            <person name="Scott J."/>
            <person name="Pierce K.A."/>
            <person name="Xavier R.J."/>
            <person name="Alm E.J."/>
        </authorList>
    </citation>
    <scope>NUCLEOTIDE SEQUENCE [LARGE SCALE GENOMIC DNA]</scope>
    <source>
        <strain evidence="2 3">BIOML-A73</strain>
    </source>
</reference>
<feature type="transmembrane region" description="Helical" evidence="1">
    <location>
        <begin position="132"/>
        <end position="150"/>
    </location>
</feature>
<evidence type="ECO:0000313" key="3">
    <source>
        <dbReference type="Proteomes" id="UP000474077"/>
    </source>
</evidence>
<protein>
    <submittedName>
        <fullName evidence="2">Uncharacterized protein</fullName>
    </submittedName>
</protein>
<dbReference type="RefSeq" id="WP_151922167.1">
    <property type="nucleotide sequence ID" value="NZ_RCXZ01000028.1"/>
</dbReference>
<accession>A0A4V1YEB7</accession>
<keyword evidence="1" id="KW-0472">Membrane</keyword>